<reference evidence="1 2" key="2">
    <citation type="submission" date="2020-09" db="EMBL/GenBank/DDBJ databases">
        <authorList>
            <person name="Chen F.-J."/>
            <person name="Lee Y.-T."/>
        </authorList>
    </citation>
    <scope>NUCLEOTIDE SEQUENCE [LARGE SCALE GENOMIC DNA]</scope>
    <source>
        <strain evidence="1 2">AS72</strain>
    </source>
</reference>
<dbReference type="Proteomes" id="UP000516745">
    <property type="component" value="Chromosome"/>
</dbReference>
<evidence type="ECO:0000313" key="1">
    <source>
        <dbReference type="EMBL" id="QNX08916.1"/>
    </source>
</evidence>
<protein>
    <submittedName>
        <fullName evidence="1">Uncharacterized protein</fullName>
    </submittedName>
</protein>
<dbReference type="Gene3D" id="1.10.10.60">
    <property type="entry name" value="Homeodomain-like"/>
    <property type="match status" value="1"/>
</dbReference>
<proteinExistence type="predicted"/>
<sequence length="80" mass="9415">MRSASFYSKERERDILAAYSLYVDYGHTQENIGKVLNCSKASVSNWVKEIKQSLYKKSVRDGLRDVEDYVRELNMEIKNF</sequence>
<gene>
    <name evidence="1" type="ORF">IC795_00730</name>
</gene>
<name>A0A7H2YWG6_9GAMM</name>
<dbReference type="InterPro" id="IPR013324">
    <property type="entry name" value="RNA_pol_sigma_r3/r4-like"/>
</dbReference>
<dbReference type="EMBL" id="CP061565">
    <property type="protein sequence ID" value="QNX08916.1"/>
    <property type="molecule type" value="Genomic_DNA"/>
</dbReference>
<organism evidence="1 2">
    <name type="scientific">Acinetobacter seifertii</name>
    <dbReference type="NCBI Taxonomy" id="1530123"/>
    <lineage>
        <taxon>Bacteria</taxon>
        <taxon>Pseudomonadati</taxon>
        <taxon>Pseudomonadota</taxon>
        <taxon>Gammaproteobacteria</taxon>
        <taxon>Moraxellales</taxon>
        <taxon>Moraxellaceae</taxon>
        <taxon>Acinetobacter</taxon>
        <taxon>Acinetobacter calcoaceticus/baumannii complex</taxon>
    </lineage>
</organism>
<reference evidence="2" key="1">
    <citation type="submission" date="2020-09" db="EMBL/GenBank/DDBJ databases">
        <title>Clinical and molecular characterization of Acinetobacter seifertii in Taiwan.</title>
        <authorList>
            <person name="Li L.-H."/>
            <person name="Yang Y.-S."/>
            <person name="Sun J.-R."/>
            <person name="Huang T.-W."/>
            <person name="Huang W.-C."/>
            <person name="Wang Y.-C."/>
            <person name="Kuo T.-H."/>
            <person name="Kuo S.-C."/>
            <person name="Chen T.-L."/>
        </authorList>
    </citation>
    <scope>NUCLEOTIDE SEQUENCE [LARGE SCALE GENOMIC DNA]</scope>
    <source>
        <strain evidence="2">AS72</strain>
    </source>
</reference>
<dbReference type="SUPFAM" id="SSF88659">
    <property type="entry name" value="Sigma3 and sigma4 domains of RNA polymerase sigma factors"/>
    <property type="match status" value="1"/>
</dbReference>
<evidence type="ECO:0000313" key="2">
    <source>
        <dbReference type="Proteomes" id="UP000516745"/>
    </source>
</evidence>
<dbReference type="AlphaFoldDB" id="A0A7H2YWG6"/>
<accession>A0A7H2YWG6</accession>